<accession>A0ACA9K7N4</accession>
<reference evidence="1" key="1">
    <citation type="submission" date="2021-06" db="EMBL/GenBank/DDBJ databases">
        <authorList>
            <person name="Kallberg Y."/>
            <person name="Tangrot J."/>
            <person name="Rosling A."/>
        </authorList>
    </citation>
    <scope>NUCLEOTIDE SEQUENCE</scope>
    <source>
        <strain evidence="1">AU212A</strain>
    </source>
</reference>
<name>A0ACA9K7N4_9GLOM</name>
<dbReference type="Proteomes" id="UP000789860">
    <property type="component" value="Unassembled WGS sequence"/>
</dbReference>
<proteinExistence type="predicted"/>
<evidence type="ECO:0000313" key="1">
    <source>
        <dbReference type="EMBL" id="CAG8457159.1"/>
    </source>
</evidence>
<gene>
    <name evidence="1" type="ORF">SCALOS_LOCUS1452</name>
</gene>
<organism evidence="1 2">
    <name type="scientific">Scutellospora calospora</name>
    <dbReference type="NCBI Taxonomy" id="85575"/>
    <lineage>
        <taxon>Eukaryota</taxon>
        <taxon>Fungi</taxon>
        <taxon>Fungi incertae sedis</taxon>
        <taxon>Mucoromycota</taxon>
        <taxon>Glomeromycotina</taxon>
        <taxon>Glomeromycetes</taxon>
        <taxon>Diversisporales</taxon>
        <taxon>Gigasporaceae</taxon>
        <taxon>Scutellospora</taxon>
    </lineage>
</organism>
<evidence type="ECO:0000313" key="2">
    <source>
        <dbReference type="Proteomes" id="UP000789860"/>
    </source>
</evidence>
<sequence length="95" mass="10612">MYGCENGEFLGVNGTPEHVHNACEKSLQRLGIDCIYIYYQHRVDPNVPIEDTVKAMAELVKKGKVKYLGLSECSANTLRRAYQIHPIAAVQSMVS</sequence>
<comment type="caution">
    <text evidence="1">The sequence shown here is derived from an EMBL/GenBank/DDBJ whole genome shotgun (WGS) entry which is preliminary data.</text>
</comment>
<protein>
    <submittedName>
        <fullName evidence="1">11610_t:CDS:1</fullName>
    </submittedName>
</protein>
<dbReference type="EMBL" id="CAJVPM010000999">
    <property type="protein sequence ID" value="CAG8457159.1"/>
    <property type="molecule type" value="Genomic_DNA"/>
</dbReference>
<keyword evidence="2" id="KW-1185">Reference proteome</keyword>